<dbReference type="CDD" id="cd00009">
    <property type="entry name" value="AAA"/>
    <property type="match status" value="1"/>
</dbReference>
<dbReference type="SMART" id="SM00382">
    <property type="entry name" value="AAA"/>
    <property type="match status" value="3"/>
</dbReference>
<dbReference type="InterPro" id="IPR039891">
    <property type="entry name" value="VWA8"/>
</dbReference>
<dbReference type="Gene3D" id="3.40.50.300">
    <property type="entry name" value="P-loop containing nucleotide triphosphate hydrolases"/>
    <property type="match status" value="3"/>
</dbReference>
<evidence type="ECO:0000313" key="3">
    <source>
        <dbReference type="EMBL" id="CEM28123.1"/>
    </source>
</evidence>
<dbReference type="OMA" id="GTHIVHP"/>
<dbReference type="Gene3D" id="3.40.50.410">
    <property type="entry name" value="von Willebrand factor, type A domain"/>
    <property type="match status" value="1"/>
</dbReference>
<dbReference type="SUPFAM" id="SSF52540">
    <property type="entry name" value="P-loop containing nucleoside triphosphate hydrolases"/>
    <property type="match status" value="3"/>
</dbReference>
<evidence type="ECO:0000313" key="4">
    <source>
        <dbReference type="Proteomes" id="UP000041254"/>
    </source>
</evidence>
<protein>
    <recommendedName>
        <fullName evidence="5">VWFA domain-containing protein</fullName>
    </recommendedName>
</protein>
<reference evidence="3 4" key="1">
    <citation type="submission" date="2014-11" db="EMBL/GenBank/DDBJ databases">
        <authorList>
            <person name="Zhu J."/>
            <person name="Qi W."/>
            <person name="Song R."/>
        </authorList>
    </citation>
    <scope>NUCLEOTIDE SEQUENCE [LARGE SCALE GENOMIC DNA]</scope>
</reference>
<dbReference type="InterPro" id="IPR003593">
    <property type="entry name" value="AAA+_ATPase"/>
</dbReference>
<proteinExistence type="predicted"/>
<dbReference type="Proteomes" id="UP000041254">
    <property type="component" value="Unassembled WGS sequence"/>
</dbReference>
<dbReference type="VEuPathDB" id="CryptoDB:Vbra_17623"/>
<dbReference type="GO" id="GO:0005737">
    <property type="term" value="C:cytoplasm"/>
    <property type="evidence" value="ECO:0007669"/>
    <property type="project" value="TreeGrafter"/>
</dbReference>
<dbReference type="SUPFAM" id="SSF53300">
    <property type="entry name" value="vWA-like"/>
    <property type="match status" value="1"/>
</dbReference>
<evidence type="ECO:0000259" key="1">
    <source>
        <dbReference type="SMART" id="SM00327"/>
    </source>
</evidence>
<feature type="domain" description="AAA+ ATPase" evidence="2">
    <location>
        <begin position="49"/>
        <end position="216"/>
    </location>
</feature>
<dbReference type="InterPro" id="IPR027417">
    <property type="entry name" value="P-loop_NTPase"/>
</dbReference>
<dbReference type="FunFam" id="3.40.50.300:FF:000587">
    <property type="entry name" value="von Willebrand factor A domain containing 8"/>
    <property type="match status" value="1"/>
</dbReference>
<organism evidence="3 4">
    <name type="scientific">Vitrella brassicaformis (strain CCMP3155)</name>
    <dbReference type="NCBI Taxonomy" id="1169540"/>
    <lineage>
        <taxon>Eukaryota</taxon>
        <taxon>Sar</taxon>
        <taxon>Alveolata</taxon>
        <taxon>Colpodellida</taxon>
        <taxon>Vitrellaceae</taxon>
        <taxon>Vitrella</taxon>
    </lineage>
</organism>
<evidence type="ECO:0000259" key="2">
    <source>
        <dbReference type="SMART" id="SM00382"/>
    </source>
</evidence>
<name>A0A0G4GF16_VITBC</name>
<feature type="domain" description="AAA+ ATPase" evidence="2">
    <location>
        <begin position="751"/>
        <end position="906"/>
    </location>
</feature>
<gene>
    <name evidence="3" type="ORF">Vbra_17623</name>
</gene>
<dbReference type="InterPro" id="IPR011704">
    <property type="entry name" value="ATPase_dyneun-rel_AAA"/>
</dbReference>
<sequence>MGWLSIGDVSTAIYKPERPSLVPRGHHLFGEGSHEVLDHHRWMLQKDLSQQDMCLIGPPGSFRRELVLRFCELTQREVEYLCISRDTSEGDLKLRRELGGNATYYEQQAPVRAAIHGRVLLIEGLEKAERNVLPTLNNLLENREMNLDDGRLLISADRYDALTDDASRNSKSHLVRVDPRFRVIALCIPCPPYAGHPLDPPLRSRFQSRVVTPPSLLTHDAAQDDGSRELLQRLQGSFEALRLIENQSQSLGGMGRLPHVSFDCGRRVLGLVCQLPEGARPSVWGAMMRSWPAKWMDHNTGRGKRETVADGEAQPAVEESTHVATSRRIFNHFQLPSDAAADEMTALPGAVRATPAGDHLCRIDRLASVPCGPSLERERAFGQDDPAYVTTDGVRRLLNGVLQDHASGSDVCLIGPPGCGKSAFVRQLGRFLGYDGSSTEHIFLYEDMSSRDLLLRRITDEEGQTRWQEGPLVKAAKGGKLLVLDGLQRVPPDVLCVVGPLLTSRFLPLRLTEDGETLVRHDRAQQHGDGSMVPIRPSFRVIALATPPTAKTRWLTDEVATYFSFHAFPVADRSDLSLILSSRFPSCPSPAIDTLVSIADRLETSGRAQLNEAHPRLSLRQLIRVTRGLCERRGREDGGGSLPVRAEMDRLIRKQTLYPFMPLSARMQLDEALEVTKSHAGMEEWAAAVASGAREAPSPPSPASAEMVRVGSIEMPVGRPMRPELVPRVTFTSIDRHQRVLEDLARDFTSGEKHVLVIGPQGVGKNRIVDYFCQLLRLEREYLQLHRDTTVQALTVLPALRDGRLVYDDSPLVKAVTHGRVLVVDEADKAPLEVVVVLKSLVEDGTMALSDGRTITAHETDDTNVGKTICVHPGFRMVVLANRPGFPFLGNDFFRECGDVFAAHPLDNPDTESELELVRSYAPRVSEGVLRQLIGLFTELRTQVTEGRLSYPYSMRELINVAKHLDRFNDPLPTVLENVFGFDRFDPVTKELMPIFARHGIPTTDSTRHMTLMERVRHALSTISLSAVMHLNEPQQTGRVALPESVRVQGDMRQWRVVGGDPWLVGQEVIGGVEVREHPLGPPQILPVADFAACRTHGFSEVLYQCRLPVNTAKASSLQPTPGSFVSVAMPPHGHPSPSLFFLSSWPLTVFAMTDPTQQPLIGHPTCQKLVLTRNTYGSGSPMASQLWTDQLATGIRRRLEGDLPSLALHVNGRRVDIGAPQLAWIAGIDRLVVHNPSEPGVPPLLLLNAMENAGGRTTAASEGGPEGALMAESWRVGSLTEGVGASGWLRSKDSSARFFTLVPIQGQAEPSTPTSAYHPADCAMFVSATQRLLIQVDFRSRQARQIALQTDEAQPTVIDISAWSGRVDDAPATLVSVNGKILLLPSGSDRGACVELEVAMRSIGPIGALPGSIATYQDDRAVHLAHSVKGDEAILSYTPPSTAEPSGSVVKQPLRLPMAKLLRSPDGWQYQHSLVATDGSRVVNLFTTNTKTESSTSSPAVMEVVSLADRTVTSVDTSAAAAGAAASPPPHTHPTGAARAKYQQKQADAVVGVWELHGTHFLTITANGEVRWYQVADAALASALMDYLTVRGALPGHIKHHTSRGVESIIRQLHEAIADSERRGGGASGDTGGGEAKQALRMEFTRNKDRPVTAPKHGIDDGKEHVGGGTFAGGTGGSDTAGLGGKGGPYRLDKGFDVHQLADDAKHNISLEAQKAARDAGREALRKRLDEIKMSERDLDLYLRLKEGVSQEIMQLRQILAEAEAKQKERVWQVGESGELDDRRLVDALTGERNVWKRRAERPENPLFTPLPKRISFVFDVSASMYRFNGYDSRLHRLLETAAMLLESLFSQTADQSRHKFDIEISGHNGDNAAIPFVPFGQQPEATETEMGRLRVLESMYACAQYCSAGDSTLEAIRQAMQRVTAQEADDHLVICFSDANIDRYGITPELLNSTLMSDARVHAVCVFIAGLGGQAEKFADAIMAGRAVVCKNTRDLPVLIKDILAASAEAQ</sequence>
<feature type="domain" description="AAA+ ATPase" evidence="2">
    <location>
        <begin position="407"/>
        <end position="575"/>
    </location>
</feature>
<dbReference type="SMART" id="SM00327">
    <property type="entry name" value="VWA"/>
    <property type="match status" value="1"/>
</dbReference>
<dbReference type="InParanoid" id="A0A0G4GF16"/>
<feature type="domain" description="VWFA" evidence="1">
    <location>
        <begin position="1813"/>
        <end position="2010"/>
    </location>
</feature>
<keyword evidence="4" id="KW-1185">Reference proteome</keyword>
<dbReference type="STRING" id="1169540.A0A0G4GF16"/>
<dbReference type="InterPro" id="IPR036465">
    <property type="entry name" value="vWFA_dom_sf"/>
</dbReference>
<evidence type="ECO:0008006" key="5">
    <source>
        <dbReference type="Google" id="ProtNLM"/>
    </source>
</evidence>
<dbReference type="GO" id="GO:0005524">
    <property type="term" value="F:ATP binding"/>
    <property type="evidence" value="ECO:0007669"/>
    <property type="project" value="InterPro"/>
</dbReference>
<dbReference type="EMBL" id="CDMY01000646">
    <property type="protein sequence ID" value="CEM28123.1"/>
    <property type="molecule type" value="Genomic_DNA"/>
</dbReference>
<dbReference type="PANTHER" id="PTHR21610">
    <property type="entry name" value="VON WILLEBRAND FACTOR A DOMAIN-CONTAINING PROTEIN 8"/>
    <property type="match status" value="1"/>
</dbReference>
<dbReference type="GO" id="GO:0016887">
    <property type="term" value="F:ATP hydrolysis activity"/>
    <property type="evidence" value="ECO:0007669"/>
    <property type="project" value="InterPro"/>
</dbReference>
<accession>A0A0G4GF16</accession>
<dbReference type="OrthoDB" id="5186at2759"/>
<dbReference type="PANTHER" id="PTHR21610:SF9">
    <property type="entry name" value="VON WILLEBRAND FACTOR A DOMAIN-CONTAINING PROTEIN 8"/>
    <property type="match status" value="1"/>
</dbReference>
<dbReference type="Pfam" id="PF07728">
    <property type="entry name" value="AAA_5"/>
    <property type="match status" value="3"/>
</dbReference>
<dbReference type="InterPro" id="IPR002035">
    <property type="entry name" value="VWF_A"/>
</dbReference>